<comment type="caution">
    <text evidence="2">The sequence shown here is derived from an EMBL/GenBank/DDBJ whole genome shotgun (WGS) entry which is preliminary data.</text>
</comment>
<feature type="domain" description="Phosphoribosyltransferase" evidence="1">
    <location>
        <begin position="54"/>
        <end position="199"/>
    </location>
</feature>
<sequence length="202" mass="21516">MTLPQNITQIADPKASQLLTELRNLSLPPPTVRRLINELTSALAKHIPPPPTNDPIAVIVVLRSGLSMVDSFISSLPSSVADTAVIHHLGLFREKHTLGPVEYYNKLPKKSPAITRAYILDPLVATGGTATAAIDIMKDWGVEHVTLFSLLGSDPGLRAVASAWPEGTEVVVGAVDKEVDGKGFVKPGLGDIGDRLYGTAQE</sequence>
<dbReference type="InterPro" id="IPR029057">
    <property type="entry name" value="PRTase-like"/>
</dbReference>
<keyword evidence="3" id="KW-1185">Reference proteome</keyword>
<dbReference type="CDD" id="cd06223">
    <property type="entry name" value="PRTases_typeI"/>
    <property type="match status" value="1"/>
</dbReference>
<dbReference type="OrthoDB" id="10257085at2759"/>
<dbReference type="GeneID" id="36546701"/>
<accession>A0A2I1DE03</accession>
<organism evidence="2 3">
    <name type="scientific">Aspergillus campestris (strain IBT 28561)</name>
    <dbReference type="NCBI Taxonomy" id="1392248"/>
    <lineage>
        <taxon>Eukaryota</taxon>
        <taxon>Fungi</taxon>
        <taxon>Dikarya</taxon>
        <taxon>Ascomycota</taxon>
        <taxon>Pezizomycotina</taxon>
        <taxon>Eurotiomycetes</taxon>
        <taxon>Eurotiomycetidae</taxon>
        <taxon>Eurotiales</taxon>
        <taxon>Aspergillaceae</taxon>
        <taxon>Aspergillus</taxon>
        <taxon>Aspergillus subgen. Circumdati</taxon>
    </lineage>
</organism>
<dbReference type="NCBIfam" id="NF001097">
    <property type="entry name" value="PRK00129.1"/>
    <property type="match status" value="1"/>
</dbReference>
<protein>
    <submittedName>
        <fullName evidence="2">Phosphoribosyl transferase</fullName>
    </submittedName>
</protein>
<evidence type="ECO:0000313" key="2">
    <source>
        <dbReference type="EMBL" id="PKY08117.1"/>
    </source>
</evidence>
<reference evidence="2" key="1">
    <citation type="submission" date="2016-12" db="EMBL/GenBank/DDBJ databases">
        <title>The genomes of Aspergillus section Nigri reveals drivers in fungal speciation.</title>
        <authorList>
            <consortium name="DOE Joint Genome Institute"/>
            <person name="Vesth T.C."/>
            <person name="Nybo J."/>
            <person name="Theobald S."/>
            <person name="Brandl J."/>
            <person name="Frisvad J.C."/>
            <person name="Nielsen K.F."/>
            <person name="Lyhne E.K."/>
            <person name="Kogle M.E."/>
            <person name="Kuo A."/>
            <person name="Riley R."/>
            <person name="Clum A."/>
            <person name="Nolan M."/>
            <person name="Lipzen A."/>
            <person name="Salamov A."/>
            <person name="Henrissat B."/>
            <person name="Wiebenga A."/>
            <person name="De vries R.P."/>
            <person name="Grigoriev I.V."/>
            <person name="Mortensen U.H."/>
            <person name="Andersen M.R."/>
            <person name="Baker S.E."/>
        </authorList>
    </citation>
    <scope>NUCLEOTIDE SEQUENCE</scope>
    <source>
        <strain evidence="2">IBT 28561</strain>
    </source>
</reference>
<dbReference type="Proteomes" id="UP000234254">
    <property type="component" value="Unassembled WGS sequence"/>
</dbReference>
<dbReference type="SUPFAM" id="SSF53271">
    <property type="entry name" value="PRTase-like"/>
    <property type="match status" value="1"/>
</dbReference>
<proteinExistence type="predicted"/>
<keyword evidence="2" id="KW-0808">Transferase</keyword>
<dbReference type="GO" id="GO:0016740">
    <property type="term" value="F:transferase activity"/>
    <property type="evidence" value="ECO:0007669"/>
    <property type="project" value="UniProtKB-KW"/>
</dbReference>
<evidence type="ECO:0000259" key="1">
    <source>
        <dbReference type="Pfam" id="PF14681"/>
    </source>
</evidence>
<dbReference type="RefSeq" id="XP_024696711.1">
    <property type="nucleotide sequence ID" value="XM_024839177.1"/>
</dbReference>
<dbReference type="EMBL" id="MSFM01000001">
    <property type="protein sequence ID" value="PKY08117.1"/>
    <property type="molecule type" value="Genomic_DNA"/>
</dbReference>
<dbReference type="Pfam" id="PF14681">
    <property type="entry name" value="UPRTase"/>
    <property type="match status" value="1"/>
</dbReference>
<gene>
    <name evidence="2" type="ORF">P168DRAFT_308235</name>
</gene>
<dbReference type="VEuPathDB" id="FungiDB:P168DRAFT_308235"/>
<name>A0A2I1DE03_ASPC2</name>
<dbReference type="AlphaFoldDB" id="A0A2I1DE03"/>
<evidence type="ECO:0000313" key="3">
    <source>
        <dbReference type="Proteomes" id="UP000234254"/>
    </source>
</evidence>
<dbReference type="InterPro" id="IPR000836">
    <property type="entry name" value="PRTase_dom"/>
</dbReference>
<dbReference type="Gene3D" id="3.40.50.2020">
    <property type="match status" value="1"/>
</dbReference>